<protein>
    <submittedName>
        <fullName evidence="1">Uncharacterized protein</fullName>
    </submittedName>
</protein>
<dbReference type="EMBL" id="JAAIIF010000007">
    <property type="protein sequence ID" value="NMM95937.1"/>
    <property type="molecule type" value="Genomic_DNA"/>
</dbReference>
<proteinExistence type="predicted"/>
<dbReference type="Proteomes" id="UP000529710">
    <property type="component" value="Unassembled WGS sequence"/>
</dbReference>
<reference evidence="1 2" key="1">
    <citation type="submission" date="2020-02" db="EMBL/GenBank/DDBJ databases">
        <title>Characterization of phylogenetic diversity of novel bifidobacterial species isolated in Czech ZOOs.</title>
        <authorList>
            <person name="Lugli G.A."/>
            <person name="Vera N.B."/>
            <person name="Ventura M."/>
        </authorList>
    </citation>
    <scope>NUCLEOTIDE SEQUENCE [LARGE SCALE GENOMIC DNA]</scope>
    <source>
        <strain evidence="1 2">DSM 109960</strain>
    </source>
</reference>
<comment type="caution">
    <text evidence="1">The sequence shown here is derived from an EMBL/GenBank/DDBJ whole genome shotgun (WGS) entry which is preliminary data.</text>
</comment>
<organism evidence="1 2">
    <name type="scientific">Bifidobacterium erythrocebi</name>
    <dbReference type="NCBI Taxonomy" id="2675325"/>
    <lineage>
        <taxon>Bacteria</taxon>
        <taxon>Bacillati</taxon>
        <taxon>Actinomycetota</taxon>
        <taxon>Actinomycetes</taxon>
        <taxon>Bifidobacteriales</taxon>
        <taxon>Bifidobacteriaceae</taxon>
        <taxon>Bifidobacterium</taxon>
    </lineage>
</organism>
<gene>
    <name evidence="1" type="ORF">G1C98_0673</name>
</gene>
<evidence type="ECO:0000313" key="2">
    <source>
        <dbReference type="Proteomes" id="UP000529710"/>
    </source>
</evidence>
<accession>A0A7Y0ET43</accession>
<keyword evidence="2" id="KW-1185">Reference proteome</keyword>
<sequence>MKETIMNVDASILFRMDNGLKLEWHADACACMNDTGNEHDTDWLARCLTEHIPVAVSVILAEHVEQ</sequence>
<evidence type="ECO:0000313" key="1">
    <source>
        <dbReference type="EMBL" id="NMM95937.1"/>
    </source>
</evidence>
<dbReference type="AlphaFoldDB" id="A0A7Y0ET43"/>
<dbReference type="RefSeq" id="WP_169079279.1">
    <property type="nucleotide sequence ID" value="NZ_JAAIIF010000007.1"/>
</dbReference>
<name>A0A7Y0ET43_9BIFI</name>